<keyword evidence="3" id="KW-1185">Reference proteome</keyword>
<feature type="region of interest" description="Disordered" evidence="1">
    <location>
        <begin position="122"/>
        <end position="149"/>
    </location>
</feature>
<reference evidence="3" key="1">
    <citation type="journal article" date="2017" name="Front. Plant Sci.">
        <title>Climate Clever Clovers: New Paradigm to Reduce the Environmental Footprint of Ruminants by Breeding Low Methanogenic Forages Utilizing Haplotype Variation.</title>
        <authorList>
            <person name="Kaur P."/>
            <person name="Appels R."/>
            <person name="Bayer P.E."/>
            <person name="Keeble-Gagnere G."/>
            <person name="Wang J."/>
            <person name="Hirakawa H."/>
            <person name="Shirasawa K."/>
            <person name="Vercoe P."/>
            <person name="Stefanova K."/>
            <person name="Durmic Z."/>
            <person name="Nichols P."/>
            <person name="Revell C."/>
            <person name="Isobe S.N."/>
            <person name="Edwards D."/>
            <person name="Erskine W."/>
        </authorList>
    </citation>
    <scope>NUCLEOTIDE SEQUENCE [LARGE SCALE GENOMIC DNA]</scope>
    <source>
        <strain evidence="3">cv. Daliak</strain>
    </source>
</reference>
<sequence length="177" mass="19463">MKLSPSMLRTRTGSSKHGNGRCIKIAGQFTRDKDENGPMKLFLRMPQRQRSQVFSSENSFMFESVSHPMQKQRSFHMSAHENSLDLDDNTYKAISFSPAEKETRSSTVMANKMSSGSEAVALVSPTTSSAKTTEGPTVDEKFEASPVSNPNYNPTTVAVASATTAFGGWWHTSNELT</sequence>
<name>A0A2Z6P149_TRISU</name>
<dbReference type="Proteomes" id="UP000242715">
    <property type="component" value="Unassembled WGS sequence"/>
</dbReference>
<evidence type="ECO:0000313" key="3">
    <source>
        <dbReference type="Proteomes" id="UP000242715"/>
    </source>
</evidence>
<dbReference type="EMBL" id="DF974568">
    <property type="protein sequence ID" value="GAU49456.1"/>
    <property type="molecule type" value="Genomic_DNA"/>
</dbReference>
<organism evidence="2 3">
    <name type="scientific">Trifolium subterraneum</name>
    <name type="common">Subterranean clover</name>
    <dbReference type="NCBI Taxonomy" id="3900"/>
    <lineage>
        <taxon>Eukaryota</taxon>
        <taxon>Viridiplantae</taxon>
        <taxon>Streptophyta</taxon>
        <taxon>Embryophyta</taxon>
        <taxon>Tracheophyta</taxon>
        <taxon>Spermatophyta</taxon>
        <taxon>Magnoliopsida</taxon>
        <taxon>eudicotyledons</taxon>
        <taxon>Gunneridae</taxon>
        <taxon>Pentapetalae</taxon>
        <taxon>rosids</taxon>
        <taxon>fabids</taxon>
        <taxon>Fabales</taxon>
        <taxon>Fabaceae</taxon>
        <taxon>Papilionoideae</taxon>
        <taxon>50 kb inversion clade</taxon>
        <taxon>NPAAA clade</taxon>
        <taxon>Hologalegina</taxon>
        <taxon>IRL clade</taxon>
        <taxon>Trifolieae</taxon>
        <taxon>Trifolium</taxon>
    </lineage>
</organism>
<evidence type="ECO:0000256" key="1">
    <source>
        <dbReference type="SAM" id="MobiDB-lite"/>
    </source>
</evidence>
<dbReference type="AlphaFoldDB" id="A0A2Z6P149"/>
<feature type="compositionally biased region" description="Polar residues" evidence="1">
    <location>
        <begin position="7"/>
        <end position="17"/>
    </location>
</feature>
<evidence type="ECO:0000313" key="2">
    <source>
        <dbReference type="EMBL" id="GAU49456.1"/>
    </source>
</evidence>
<accession>A0A2Z6P149</accession>
<feature type="region of interest" description="Disordered" evidence="1">
    <location>
        <begin position="1"/>
        <end position="20"/>
    </location>
</feature>
<protein>
    <submittedName>
        <fullName evidence="2">Uncharacterized protein</fullName>
    </submittedName>
</protein>
<proteinExistence type="predicted"/>
<gene>
    <name evidence="2" type="ORF">TSUD_407440</name>
</gene>
<feature type="compositionally biased region" description="Polar residues" evidence="1">
    <location>
        <begin position="124"/>
        <end position="135"/>
    </location>
</feature>